<reference evidence="2 3" key="1">
    <citation type="journal article" date="2016" name="Mol. Biol. Evol.">
        <title>Comparative Genomics of Early-Diverging Mushroom-Forming Fungi Provides Insights into the Origins of Lignocellulose Decay Capabilities.</title>
        <authorList>
            <person name="Nagy L.G."/>
            <person name="Riley R."/>
            <person name="Tritt A."/>
            <person name="Adam C."/>
            <person name="Daum C."/>
            <person name="Floudas D."/>
            <person name="Sun H."/>
            <person name="Yadav J.S."/>
            <person name="Pangilinan J."/>
            <person name="Larsson K.H."/>
            <person name="Matsuura K."/>
            <person name="Barry K."/>
            <person name="Labutti K."/>
            <person name="Kuo R."/>
            <person name="Ohm R.A."/>
            <person name="Bhattacharya S.S."/>
            <person name="Shirouzu T."/>
            <person name="Yoshinaga Y."/>
            <person name="Martin F.M."/>
            <person name="Grigoriev I.V."/>
            <person name="Hibbett D.S."/>
        </authorList>
    </citation>
    <scope>NUCLEOTIDE SEQUENCE [LARGE SCALE GENOMIC DNA]</scope>
    <source>
        <strain evidence="2 3">HHB12029</strain>
    </source>
</reference>
<dbReference type="Proteomes" id="UP000077266">
    <property type="component" value="Unassembled WGS sequence"/>
</dbReference>
<sequence>MGNLMAHTKASHPDAEERVTAHSLDRLPQCWTRPEKAVLDGAPIWQFKCTLCPITFYVPRVDGREWIDESPTRDLSWLWKHAKDEHATAVDVPSGGETQDETSASPATVVEPTAGMYAGKGQGPSVLS</sequence>
<keyword evidence="3" id="KW-1185">Reference proteome</keyword>
<feature type="region of interest" description="Disordered" evidence="1">
    <location>
        <begin position="88"/>
        <end position="128"/>
    </location>
</feature>
<evidence type="ECO:0000313" key="2">
    <source>
        <dbReference type="EMBL" id="KZV97871.1"/>
    </source>
</evidence>
<evidence type="ECO:0000256" key="1">
    <source>
        <dbReference type="SAM" id="MobiDB-lite"/>
    </source>
</evidence>
<organism evidence="2 3">
    <name type="scientific">Exidia glandulosa HHB12029</name>
    <dbReference type="NCBI Taxonomy" id="1314781"/>
    <lineage>
        <taxon>Eukaryota</taxon>
        <taxon>Fungi</taxon>
        <taxon>Dikarya</taxon>
        <taxon>Basidiomycota</taxon>
        <taxon>Agaricomycotina</taxon>
        <taxon>Agaricomycetes</taxon>
        <taxon>Auriculariales</taxon>
        <taxon>Exidiaceae</taxon>
        <taxon>Exidia</taxon>
    </lineage>
</organism>
<name>A0A165LI27_EXIGL</name>
<dbReference type="EMBL" id="KV425925">
    <property type="protein sequence ID" value="KZV97871.1"/>
    <property type="molecule type" value="Genomic_DNA"/>
</dbReference>
<dbReference type="InParanoid" id="A0A165LI27"/>
<evidence type="ECO:0000313" key="3">
    <source>
        <dbReference type="Proteomes" id="UP000077266"/>
    </source>
</evidence>
<accession>A0A165LI27</accession>
<protein>
    <submittedName>
        <fullName evidence="2">Uncharacterized protein</fullName>
    </submittedName>
</protein>
<proteinExistence type="predicted"/>
<gene>
    <name evidence="2" type="ORF">EXIGLDRAFT_764071</name>
</gene>
<dbReference type="AlphaFoldDB" id="A0A165LI27"/>